<dbReference type="AlphaFoldDB" id="A0A5D9C2S6"/>
<evidence type="ECO:0000313" key="2">
    <source>
        <dbReference type="EMBL" id="TZG25886.1"/>
    </source>
</evidence>
<keyword evidence="3" id="KW-1185">Reference proteome</keyword>
<feature type="compositionally biased region" description="Polar residues" evidence="1">
    <location>
        <begin position="284"/>
        <end position="293"/>
    </location>
</feature>
<sequence>MGIDPTLPTDPFAGQRPMMVPAPLAPQSSAPGVRPFDAADQPVALMQTLDPSQLRQNVKVPGPRFFAKDGAWRDVLGALGDVMAAAGGGQGTYLPTKIRQMEEMRAQQMWLARRKIEREEQLADRDYEARKPQYFSGAEDRVQFDPTTGQTNTVYDAPTPAENYAARFGQPDSDEYRQAMQDYTLRGWGSTAMGNKMALDDFRTENRTQVKGSPSYRDLHPRPTAPRAPTPNAVVAGILGKVTKGQRLTPGEQEIYQTYKNGRRGAGGSGSGSRTGADPYAGQTIVNPTTGQRMTRKNGQWVPAT</sequence>
<feature type="region of interest" description="Disordered" evidence="1">
    <location>
        <begin position="1"/>
        <end position="30"/>
    </location>
</feature>
<comment type="caution">
    <text evidence="2">The sequence shown here is derived from an EMBL/GenBank/DDBJ whole genome shotgun (WGS) entry which is preliminary data.</text>
</comment>
<dbReference type="Proteomes" id="UP000322077">
    <property type="component" value="Unassembled WGS sequence"/>
</dbReference>
<feature type="region of interest" description="Disordered" evidence="1">
    <location>
        <begin position="201"/>
        <end position="232"/>
    </location>
</feature>
<name>A0A5D9C2S6_9SPHN</name>
<dbReference type="RefSeq" id="WP_149522692.1">
    <property type="nucleotide sequence ID" value="NZ_VTOU01000003.1"/>
</dbReference>
<protein>
    <submittedName>
        <fullName evidence="2">Uncharacterized protein</fullName>
    </submittedName>
</protein>
<feature type="compositionally biased region" description="Gly residues" evidence="1">
    <location>
        <begin position="264"/>
        <end position="273"/>
    </location>
</feature>
<accession>A0A5D9C2S6</accession>
<reference evidence="2 3" key="1">
    <citation type="submission" date="2019-08" db="EMBL/GenBank/DDBJ databases">
        <authorList>
            <person name="Wang G."/>
            <person name="Xu Z."/>
        </authorList>
    </citation>
    <scope>NUCLEOTIDE SEQUENCE [LARGE SCALE GENOMIC DNA]</scope>
    <source>
        <strain evidence="2 3">ZX</strain>
    </source>
</reference>
<dbReference type="EMBL" id="VTOU01000003">
    <property type="protein sequence ID" value="TZG25886.1"/>
    <property type="molecule type" value="Genomic_DNA"/>
</dbReference>
<gene>
    <name evidence="2" type="ORF">FYJ91_12970</name>
</gene>
<feature type="region of interest" description="Disordered" evidence="1">
    <location>
        <begin position="258"/>
        <end position="305"/>
    </location>
</feature>
<evidence type="ECO:0000313" key="3">
    <source>
        <dbReference type="Proteomes" id="UP000322077"/>
    </source>
</evidence>
<organism evidence="2 3">
    <name type="scientific">Sphingomonas montanisoli</name>
    <dbReference type="NCBI Taxonomy" id="2606412"/>
    <lineage>
        <taxon>Bacteria</taxon>
        <taxon>Pseudomonadati</taxon>
        <taxon>Pseudomonadota</taxon>
        <taxon>Alphaproteobacteria</taxon>
        <taxon>Sphingomonadales</taxon>
        <taxon>Sphingomonadaceae</taxon>
        <taxon>Sphingomonas</taxon>
    </lineage>
</organism>
<evidence type="ECO:0000256" key="1">
    <source>
        <dbReference type="SAM" id="MobiDB-lite"/>
    </source>
</evidence>
<proteinExistence type="predicted"/>